<dbReference type="InParanoid" id="A0A0V0QZZ2"/>
<proteinExistence type="predicted"/>
<evidence type="ECO:0000313" key="1">
    <source>
        <dbReference type="EMBL" id="KRX07771.1"/>
    </source>
</evidence>
<sequence>MIFQSKNVFAEVDTMNVINMIQLLKSEEIQTQQNDINKEQQNMCDQNVNTPKNNKIISSKTNNIAKLTITGLMEYRNAKYVTMDDIDKDDDIQSIEPMSFTNSY</sequence>
<gene>
    <name evidence="1" type="ORF">PPERSA_07521</name>
</gene>
<dbReference type="AlphaFoldDB" id="A0A0V0QZZ2"/>
<keyword evidence="2" id="KW-1185">Reference proteome</keyword>
<accession>A0A0V0QZZ2</accession>
<reference evidence="1 2" key="1">
    <citation type="journal article" date="2015" name="Sci. Rep.">
        <title>Genome of the facultative scuticociliatosis pathogen Pseudocohnilembus persalinus provides insight into its virulence through horizontal gene transfer.</title>
        <authorList>
            <person name="Xiong J."/>
            <person name="Wang G."/>
            <person name="Cheng J."/>
            <person name="Tian M."/>
            <person name="Pan X."/>
            <person name="Warren A."/>
            <person name="Jiang C."/>
            <person name="Yuan D."/>
            <person name="Miao W."/>
        </authorList>
    </citation>
    <scope>NUCLEOTIDE SEQUENCE [LARGE SCALE GENOMIC DNA]</scope>
    <source>
        <strain evidence="1">36N120E</strain>
    </source>
</reference>
<name>A0A0V0QZZ2_PSEPJ</name>
<protein>
    <submittedName>
        <fullName evidence="1">Uncharacterized protein</fullName>
    </submittedName>
</protein>
<dbReference type="Proteomes" id="UP000054937">
    <property type="component" value="Unassembled WGS sequence"/>
</dbReference>
<evidence type="ECO:0000313" key="2">
    <source>
        <dbReference type="Proteomes" id="UP000054937"/>
    </source>
</evidence>
<comment type="caution">
    <text evidence="1">The sequence shown here is derived from an EMBL/GenBank/DDBJ whole genome shotgun (WGS) entry which is preliminary data.</text>
</comment>
<dbReference type="EMBL" id="LDAU01000080">
    <property type="protein sequence ID" value="KRX07771.1"/>
    <property type="molecule type" value="Genomic_DNA"/>
</dbReference>
<organism evidence="1 2">
    <name type="scientific">Pseudocohnilembus persalinus</name>
    <name type="common">Ciliate</name>
    <dbReference type="NCBI Taxonomy" id="266149"/>
    <lineage>
        <taxon>Eukaryota</taxon>
        <taxon>Sar</taxon>
        <taxon>Alveolata</taxon>
        <taxon>Ciliophora</taxon>
        <taxon>Intramacronucleata</taxon>
        <taxon>Oligohymenophorea</taxon>
        <taxon>Scuticociliatia</taxon>
        <taxon>Philasterida</taxon>
        <taxon>Pseudocohnilembidae</taxon>
        <taxon>Pseudocohnilembus</taxon>
    </lineage>
</organism>